<evidence type="ECO:0000313" key="6">
    <source>
        <dbReference type="Proteomes" id="UP000746747"/>
    </source>
</evidence>
<comment type="similarity">
    <text evidence="1">Belongs to the small GTPase superfamily. Ras family. KappaB-Ras subfamily.</text>
</comment>
<evidence type="ECO:0000256" key="1">
    <source>
        <dbReference type="ARBA" id="ARBA00008094"/>
    </source>
</evidence>
<dbReference type="EMBL" id="CAKAEH010001834">
    <property type="protein sequence ID" value="CAG9539718.1"/>
    <property type="molecule type" value="Genomic_DNA"/>
</dbReference>
<evidence type="ECO:0000256" key="4">
    <source>
        <dbReference type="SAM" id="MobiDB-lite"/>
    </source>
</evidence>
<comment type="caution">
    <text evidence="5">The sequence shown here is derived from an EMBL/GenBank/DDBJ whole genome shotgun (WGS) entry which is preliminary data.</text>
</comment>
<dbReference type="PANTHER" id="PTHR46152:SF3">
    <property type="entry name" value="NF-KAPPA-B INHIBITOR-INTERACTING RAS-LIKE PROTEIN"/>
    <property type="match status" value="1"/>
</dbReference>
<dbReference type="GO" id="GO:0032484">
    <property type="term" value="P:Ral protein signal transduction"/>
    <property type="evidence" value="ECO:0007669"/>
    <property type="project" value="TreeGrafter"/>
</dbReference>
<dbReference type="AlphaFoldDB" id="A0A8J2Q6T3"/>
<dbReference type="SMART" id="SM00173">
    <property type="entry name" value="RAS"/>
    <property type="match status" value="1"/>
</dbReference>
<evidence type="ECO:0000256" key="2">
    <source>
        <dbReference type="ARBA" id="ARBA00022741"/>
    </source>
</evidence>
<dbReference type="Gene3D" id="3.40.50.300">
    <property type="entry name" value="P-loop containing nucleotide triphosphate hydrolases"/>
    <property type="match status" value="1"/>
</dbReference>
<evidence type="ECO:0000313" key="5">
    <source>
        <dbReference type="EMBL" id="CAG9539718.1"/>
    </source>
</evidence>
<dbReference type="InterPro" id="IPR001806">
    <property type="entry name" value="Small_GTPase"/>
</dbReference>
<dbReference type="Proteomes" id="UP000746747">
    <property type="component" value="Unassembled WGS sequence"/>
</dbReference>
<gene>
    <name evidence="5" type="ORF">CJOHNSTONI_LOCUS9295</name>
</gene>
<evidence type="ECO:0000256" key="3">
    <source>
        <dbReference type="ARBA" id="ARBA00023134"/>
    </source>
</evidence>
<keyword evidence="6" id="KW-1185">Reference proteome</keyword>
<dbReference type="OrthoDB" id="10002389at2759"/>
<dbReference type="SUPFAM" id="SSF52540">
    <property type="entry name" value="P-loop containing nucleoside triphosphate hydrolases"/>
    <property type="match status" value="1"/>
</dbReference>
<dbReference type="SMART" id="SM00175">
    <property type="entry name" value="RAB"/>
    <property type="match status" value="1"/>
</dbReference>
<keyword evidence="3" id="KW-0342">GTP-binding</keyword>
<keyword evidence="2" id="KW-0547">Nucleotide-binding</keyword>
<protein>
    <recommendedName>
        <fullName evidence="7">NF-kappa-B inhibitor-interacting Ras-like protein</fullName>
    </recommendedName>
</protein>
<sequence>MLQNGKAKVIVKSKRGSRNSDEASCKCYCQDGKRISYPYGWISTITTTTATNNTASIEHDDFIDESSQSTAEGRCSSTVKLGHTEQISYQAVHPLAMRRTESQTLERKPSVSTQVLSALIGNSGGSTYSRTMGKVMRVLVAGSKRVGKTACLEQLACLSDITDQPYVPTIEDTYQVQMDYGDRPKEIMVFHDTAGISESGPIDLKRCYIQVADAFLLIYSVVDHETFNRMDMLKKTIDKQFGKDKKEVPIVVLGNMTDLPGRKVDSEFARSWATKEKVKLYEVTAKNRNTLVDLVIYLGSRHFHSQRESKFSFSKKLKAEKSNTAIMMDL</sequence>
<dbReference type="GO" id="GO:0003924">
    <property type="term" value="F:GTPase activity"/>
    <property type="evidence" value="ECO:0007669"/>
    <property type="project" value="InterPro"/>
</dbReference>
<dbReference type="GO" id="GO:0032794">
    <property type="term" value="F:GTPase activating protein binding"/>
    <property type="evidence" value="ECO:0007669"/>
    <property type="project" value="TreeGrafter"/>
</dbReference>
<dbReference type="PROSITE" id="PS51419">
    <property type="entry name" value="RAB"/>
    <property type="match status" value="1"/>
</dbReference>
<dbReference type="InterPro" id="IPR027417">
    <property type="entry name" value="P-loop_NTPase"/>
</dbReference>
<organism evidence="5 6">
    <name type="scientific">Cercopithifilaria johnstoni</name>
    <dbReference type="NCBI Taxonomy" id="2874296"/>
    <lineage>
        <taxon>Eukaryota</taxon>
        <taxon>Metazoa</taxon>
        <taxon>Ecdysozoa</taxon>
        <taxon>Nematoda</taxon>
        <taxon>Chromadorea</taxon>
        <taxon>Rhabditida</taxon>
        <taxon>Spirurina</taxon>
        <taxon>Spiruromorpha</taxon>
        <taxon>Filarioidea</taxon>
        <taxon>Onchocercidae</taxon>
        <taxon>Cercopithifilaria</taxon>
    </lineage>
</organism>
<dbReference type="GO" id="GO:0043124">
    <property type="term" value="P:negative regulation of canonical NF-kappaB signal transduction"/>
    <property type="evidence" value="ECO:0007669"/>
    <property type="project" value="InterPro"/>
</dbReference>
<evidence type="ECO:0008006" key="7">
    <source>
        <dbReference type="Google" id="ProtNLM"/>
    </source>
</evidence>
<proteinExistence type="inferred from homology"/>
<dbReference type="PRINTS" id="PR00449">
    <property type="entry name" value="RASTRNSFRMNG"/>
</dbReference>
<dbReference type="GO" id="GO:0005525">
    <property type="term" value="F:GTP binding"/>
    <property type="evidence" value="ECO:0007669"/>
    <property type="project" value="UniProtKB-KW"/>
</dbReference>
<dbReference type="InterPro" id="IPR042227">
    <property type="entry name" value="KBRS"/>
</dbReference>
<accession>A0A8J2Q6T3</accession>
<feature type="region of interest" description="Disordered" evidence="4">
    <location>
        <begin position="1"/>
        <end position="21"/>
    </location>
</feature>
<reference evidence="5" key="1">
    <citation type="submission" date="2021-09" db="EMBL/GenBank/DDBJ databases">
        <authorList>
            <consortium name="Pathogen Informatics"/>
        </authorList>
    </citation>
    <scope>NUCLEOTIDE SEQUENCE</scope>
</reference>
<dbReference type="Pfam" id="PF00071">
    <property type="entry name" value="Ras"/>
    <property type="match status" value="1"/>
</dbReference>
<dbReference type="PROSITE" id="PS51421">
    <property type="entry name" value="RAS"/>
    <property type="match status" value="1"/>
</dbReference>
<name>A0A8J2Q6T3_9BILA</name>
<dbReference type="PANTHER" id="PTHR46152">
    <property type="entry name" value="NF-KAPPA-B INHIBITOR-INTERACTING RAS-LIKE PROTEIN"/>
    <property type="match status" value="1"/>
</dbReference>